<keyword evidence="1" id="KW-0812">Transmembrane</keyword>
<organism evidence="2 3">
    <name type="scientific">Flavobacterium plurextorum</name>
    <dbReference type="NCBI Taxonomy" id="1114867"/>
    <lineage>
        <taxon>Bacteria</taxon>
        <taxon>Pseudomonadati</taxon>
        <taxon>Bacteroidota</taxon>
        <taxon>Flavobacteriia</taxon>
        <taxon>Flavobacteriales</taxon>
        <taxon>Flavobacteriaceae</taxon>
        <taxon>Flavobacterium</taxon>
    </lineage>
</organism>
<keyword evidence="3" id="KW-1185">Reference proteome</keyword>
<accession>A0ABX4CUT6</accession>
<gene>
    <name evidence="2" type="ORF">B0A81_09290</name>
</gene>
<evidence type="ECO:0000313" key="2">
    <source>
        <dbReference type="EMBL" id="OXB08497.1"/>
    </source>
</evidence>
<evidence type="ECO:0008006" key="4">
    <source>
        <dbReference type="Google" id="ProtNLM"/>
    </source>
</evidence>
<proteinExistence type="predicted"/>
<reference evidence="2 3" key="1">
    <citation type="submission" date="2016-11" db="EMBL/GenBank/DDBJ databases">
        <title>Whole genomes of Flavobacteriaceae.</title>
        <authorList>
            <person name="Stine C."/>
            <person name="Li C."/>
            <person name="Tadesse D."/>
        </authorList>
    </citation>
    <scope>NUCLEOTIDE SEQUENCE [LARGE SCALE GENOMIC DNA]</scope>
    <source>
        <strain evidence="2 3">CCUG 60112</strain>
    </source>
</reference>
<feature type="transmembrane region" description="Helical" evidence="1">
    <location>
        <begin position="29"/>
        <end position="46"/>
    </location>
</feature>
<feature type="transmembrane region" description="Helical" evidence="1">
    <location>
        <begin position="58"/>
        <end position="78"/>
    </location>
</feature>
<feature type="transmembrane region" description="Helical" evidence="1">
    <location>
        <begin position="90"/>
        <end position="111"/>
    </location>
</feature>
<keyword evidence="1" id="KW-1133">Transmembrane helix</keyword>
<dbReference type="EMBL" id="MUHD01000016">
    <property type="protein sequence ID" value="OXB08497.1"/>
    <property type="molecule type" value="Genomic_DNA"/>
</dbReference>
<evidence type="ECO:0000313" key="3">
    <source>
        <dbReference type="Proteomes" id="UP000198381"/>
    </source>
</evidence>
<dbReference type="Proteomes" id="UP000198381">
    <property type="component" value="Unassembled WGS sequence"/>
</dbReference>
<protein>
    <recommendedName>
        <fullName evidence="4">DUF805 domain-containing protein</fullName>
    </recommendedName>
</protein>
<comment type="caution">
    <text evidence="2">The sequence shown here is derived from an EMBL/GenBank/DDBJ whole genome shotgun (WGS) entry which is preliminary data.</text>
</comment>
<sequence length="121" mass="14368">MNENVFLKHFKNSMFFCTCFKDKAGRTEYGIYIFCSLLIYYFALHLNRQVNLDDERILNIFYQCLIILFSFVPIQAVTTRRLRDLNSNPIFVIFNFIPVLNIAFAFFLLLAKRKTNDDTVN</sequence>
<dbReference type="RefSeq" id="WP_089057766.1">
    <property type="nucleotide sequence ID" value="NZ_MUHD01000016.1"/>
</dbReference>
<dbReference type="Pfam" id="PF05656">
    <property type="entry name" value="DUF805"/>
    <property type="match status" value="1"/>
</dbReference>
<name>A0ABX4CUT6_9FLAO</name>
<dbReference type="InterPro" id="IPR008523">
    <property type="entry name" value="DUF805"/>
</dbReference>
<evidence type="ECO:0000256" key="1">
    <source>
        <dbReference type="SAM" id="Phobius"/>
    </source>
</evidence>
<keyword evidence="1" id="KW-0472">Membrane</keyword>